<dbReference type="GeneID" id="54462822"/>
<organism evidence="1">
    <name type="scientific">Mytilinidion resinicola</name>
    <dbReference type="NCBI Taxonomy" id="574789"/>
    <lineage>
        <taxon>Eukaryota</taxon>
        <taxon>Fungi</taxon>
        <taxon>Dikarya</taxon>
        <taxon>Ascomycota</taxon>
        <taxon>Pezizomycotina</taxon>
        <taxon>Dothideomycetes</taxon>
        <taxon>Pleosporomycetidae</taxon>
        <taxon>Mytilinidiales</taxon>
        <taxon>Mytilinidiaceae</taxon>
        <taxon>Mytilinidion</taxon>
    </lineage>
</organism>
<evidence type="ECO:0008006" key="4">
    <source>
        <dbReference type="Google" id="ProtNLM"/>
    </source>
</evidence>
<evidence type="ECO:0000313" key="2">
    <source>
        <dbReference type="Proteomes" id="UP000504636"/>
    </source>
</evidence>
<dbReference type="Gene3D" id="3.90.1200.10">
    <property type="match status" value="1"/>
</dbReference>
<keyword evidence="2" id="KW-1185">Reference proteome</keyword>
<reference evidence="3" key="2">
    <citation type="submission" date="2020-04" db="EMBL/GenBank/DDBJ databases">
        <authorList>
            <consortium name="NCBI Genome Project"/>
        </authorList>
    </citation>
    <scope>NUCLEOTIDE SEQUENCE</scope>
    <source>
        <strain evidence="3">CBS 304.34</strain>
    </source>
</reference>
<dbReference type="InterPro" id="IPR016477">
    <property type="entry name" value="Fructo-/Ketosamine-3-kinase"/>
</dbReference>
<dbReference type="PANTHER" id="PTHR12149">
    <property type="entry name" value="FRUCTOSAMINE 3 KINASE-RELATED PROTEIN"/>
    <property type="match status" value="1"/>
</dbReference>
<gene>
    <name evidence="1 3" type="ORF">BDZ99DRAFT_474744</name>
</gene>
<name>A0A6A6YVL9_9PEZI</name>
<dbReference type="PANTHER" id="PTHR12149:SF8">
    <property type="entry name" value="PROTEIN-RIBULOSAMINE 3-KINASE"/>
    <property type="match status" value="1"/>
</dbReference>
<dbReference type="Pfam" id="PF03881">
    <property type="entry name" value="Fructosamin_kin"/>
    <property type="match status" value="1"/>
</dbReference>
<accession>A0A6A6YVL9</accession>
<dbReference type="RefSeq" id="XP_033579562.1">
    <property type="nucleotide sequence ID" value="XM_033721929.1"/>
</dbReference>
<dbReference type="OrthoDB" id="5772781at2759"/>
<dbReference type="Proteomes" id="UP000504636">
    <property type="component" value="Unplaced"/>
</dbReference>
<protein>
    <recommendedName>
        <fullName evidence="4">Protein-ribulosamine 3-kinase</fullName>
    </recommendedName>
</protein>
<dbReference type="AlphaFoldDB" id="A0A6A6YVL9"/>
<evidence type="ECO:0000313" key="1">
    <source>
        <dbReference type="EMBL" id="KAF2812598.1"/>
    </source>
</evidence>
<reference evidence="1 3" key="1">
    <citation type="journal article" date="2020" name="Stud. Mycol.">
        <title>101 Dothideomycetes genomes: a test case for predicting lifestyles and emergence of pathogens.</title>
        <authorList>
            <person name="Haridas S."/>
            <person name="Albert R."/>
            <person name="Binder M."/>
            <person name="Bloem J."/>
            <person name="Labutti K."/>
            <person name="Salamov A."/>
            <person name="Andreopoulos B."/>
            <person name="Baker S."/>
            <person name="Barry K."/>
            <person name="Bills G."/>
            <person name="Bluhm B."/>
            <person name="Cannon C."/>
            <person name="Castanera R."/>
            <person name="Culley D."/>
            <person name="Daum C."/>
            <person name="Ezra D."/>
            <person name="Gonzalez J."/>
            <person name="Henrissat B."/>
            <person name="Kuo A."/>
            <person name="Liang C."/>
            <person name="Lipzen A."/>
            <person name="Lutzoni F."/>
            <person name="Magnuson J."/>
            <person name="Mondo S."/>
            <person name="Nolan M."/>
            <person name="Ohm R."/>
            <person name="Pangilinan J."/>
            <person name="Park H.-J."/>
            <person name="Ramirez L."/>
            <person name="Alfaro M."/>
            <person name="Sun H."/>
            <person name="Tritt A."/>
            <person name="Yoshinaga Y."/>
            <person name="Zwiers L.-H."/>
            <person name="Turgeon B."/>
            <person name="Goodwin S."/>
            <person name="Spatafora J."/>
            <person name="Crous P."/>
            <person name="Grigoriev I."/>
        </authorList>
    </citation>
    <scope>NUCLEOTIDE SEQUENCE</scope>
    <source>
        <strain evidence="1 3">CBS 304.34</strain>
    </source>
</reference>
<reference evidence="3" key="3">
    <citation type="submission" date="2025-04" db="UniProtKB">
        <authorList>
            <consortium name="RefSeq"/>
        </authorList>
    </citation>
    <scope>IDENTIFICATION</scope>
    <source>
        <strain evidence="3">CBS 304.34</strain>
    </source>
</reference>
<proteinExistence type="predicted"/>
<sequence>MDEAVIEALPEGRKFLSVEDFGTSAWTITGRIMALEPDGTEKAYFLKVAYSEHGRIMFNDEWESSREIYKLMPDFIPEPFGFGKYKVENPATYFYLSEFVDMDVTTAPPPDEFTARLAAMHRDSQSPTGNFGFQVATCDGKMAHTVDWQESWADSLPKAVPRHVQVESRDQRAMA</sequence>
<dbReference type="EMBL" id="MU003697">
    <property type="protein sequence ID" value="KAF2812598.1"/>
    <property type="molecule type" value="Genomic_DNA"/>
</dbReference>
<evidence type="ECO:0000313" key="3">
    <source>
        <dbReference type="RefSeq" id="XP_033579562.1"/>
    </source>
</evidence>